<dbReference type="Pfam" id="PF07993">
    <property type="entry name" value="NAD_binding_4"/>
    <property type="match status" value="1"/>
</dbReference>
<evidence type="ECO:0000256" key="4">
    <source>
        <dbReference type="ARBA" id="ARBA00023268"/>
    </source>
</evidence>
<dbReference type="EMBL" id="ML991789">
    <property type="protein sequence ID" value="KAF2235726.1"/>
    <property type="molecule type" value="Genomic_DNA"/>
</dbReference>
<dbReference type="Pfam" id="PF18558">
    <property type="entry name" value="HTH_51"/>
    <property type="match status" value="1"/>
</dbReference>
<dbReference type="SUPFAM" id="SSF47336">
    <property type="entry name" value="ACP-like"/>
    <property type="match status" value="1"/>
</dbReference>
<evidence type="ECO:0000256" key="1">
    <source>
        <dbReference type="ARBA" id="ARBA00022450"/>
    </source>
</evidence>
<dbReference type="Gene3D" id="3.40.50.150">
    <property type="entry name" value="Vaccinia Virus protein VP39"/>
    <property type="match status" value="1"/>
</dbReference>
<evidence type="ECO:0000256" key="3">
    <source>
        <dbReference type="ARBA" id="ARBA00022679"/>
    </source>
</evidence>
<keyword evidence="4" id="KW-0511">Multifunctional enzyme</keyword>
<dbReference type="PROSITE" id="PS52004">
    <property type="entry name" value="KS3_2"/>
    <property type="match status" value="1"/>
</dbReference>
<accession>A0A6A6HC73</accession>
<dbReference type="InterPro" id="IPR041068">
    <property type="entry name" value="HTH_51"/>
</dbReference>
<sequence length="2536" mass="278342">MLLTPLVVLTQLTQFWHYLELHYGTVDHGLHVLRNQKAQTLGFCTGLLSAYAVASSFNQDDLERYGAVAIRLATLVGAIVDAYDIDQGRATSFTTAWHTSQQGADLERALAQYPQDAYSSVLYDERKATLTVSERAAPELLSRLRAAGFTTTEVGLRGRFHTTAHQEMLDALLHLADVDLKLQYQNATQLGMLSCTNTDGKPLREGPLYVHALRGILVEQANWYGTLTAACDKTGSNTRIVSFSSQRCIPSSLLRILHPQLLEIGMQASPDAIVSDSSPSQTQSSALPSPADVRNNDIAIVGLSIKVAGADDVDEFSTLLRSGISQHTEVPSSRVPFGTSSTPWRPDPTDGPKRKWYGNFVSDIDAFDHRFFRKSVRESAAMDVQQRLFLQAAYQAVEMAGWFAKAGHEKEEDRKDNVGVYVGTCATDYEHQAACHEPGAFSATGLLRSFIAGKVSHFFGWTGPAMTLDTACSGSAVAIHTACRALLHGECSAALCGGVNTIGTPLWFQNLAGASFLSPSGQCKPFDDLADGYCRGEGIGAVLLKPMKAAIADKDIIFGRISSTTVNQNDNSTPLFVPNAPSLSRLFVDVINDAGLASRDISLVEAHGTGTPVGDPVEYESVRQALAGPIRAEPLPIGSIKGLIGHTESTSGVASLIKVLVLMHEGFIPPQASYSKLSHRIDASPTDMIEIPTSLREWTVGDKAALINNYGASGSNASMVVRQTPYNGQATAAIHNFSRQPFWITGRDRLSIAAYCIRLVQFLKREAKQRSLADIAFNVARQSNRSFTSGLIFSCSSVRELIETLSLSPLPPVDIKPARPVILCFGGQVSTFVGLDHGVYDSVQILRKHLRKCDDTIQSLGLDTIFPELFAKAPIKDTVKLQTMLFALQYACAMCWLDCDVNIKGVVGHSFGEITALCVSGVLSLQDAIKLVAGRAKLIRDVWGLDPGSMMAVEADLIVVQRLLAEANQQCEGGYPASIACYNGPRSFTLAGSAEAMTAVATIISTTAEFASIKNKRLNVTNAFHSTLVEPLLPALEEIGQDLTFNEPTIPLERATETRAATSKLTPKFVPDHMRNPVFFNHALQRLAKDHPSCIWLEAGSSSTITIIAQRALGSAPEMHFQAMNLTSDRGMENLSEATVALWNEGLRFTFWPHHTSQTYEYAPLLLPAYQFEKSRHWLEFMPVTDANLRHLQREEPQIHPDIPLGLWTFTGFEDPDQRRARFRINTGTEKYRSFVLGHVAVQTAPICPATLEIDMAIEALFSLLSDAEAALGLQPIVRDVQNHVALCIDPARAVWLDLEASEKSMWRDCEWKIVTTPLHSDGRAGEMLCVQGRIALRRSEDAGYQMEFGRFERLVSHQACADLLLDAADEADDILKGRNVYRAFSEVVDYGEYYQGVERVVGKGNECVGRVKMRHSSDTWLDVPVLDSCTQVAGLWVNCMTDRPPEDMFLATGCEMIMRSSRDGKAKKPETYNVLARHHRESDKAFLADVFVFDATDGQLVRLILGIRYSKMTKRSMKKILTRLTGDPSVLRSKPDAATVEEAHTGTFGAPSQIEITPEEKMTQPVVVNTSSGSSHPDIRGDLRVLVANVCGLQAEEIEEDREMADYGIDSLMGMELSREVENKFKCKLDLVDLIEATTFRKFVACLSKALYGDDYQRGEESSEDSDACCSNGGATSSERLSETTSASTPPILEDPGMLSYDDQVQEQEKSVAGIPLNGSTIVDLQLSPLDILASFGEVKWSTDKRLQNASLDDTDAVIIARSNRLCVALVIEAFEKLGCPLRTASEGLVLPRIPHQPQHARFVDWLYRFLSIEARVVDLHCGEVTRSSMSAPRKSSEELYHELLRVSDTWLNAHKLAYFAGKHLANVLSGTTDGISVLFASAEGRALVEGLYCDLPYNRLAYEQMCDVIKNLTTKMSRAQQGPLKILEMGAGTGGTTRILAPFLAELNVPVQYTYTDLSPSMVAQARRRFKQYPFMHFAVHDIEKPPAAELTGQHIVLASNAVHATHDLRVSASHIHEALSEDGFLMLTEMTEGIPFVDLVFGLLEGWWLFSDGRSHALVSEKKWEEELQTAGFGHVDWTDGELPENKIQRVVMAMASGPVRSKLPQPQVLRSEERIAPQIEAVREAEAEKYIIKYSAGFDTGGAQSSTPGMKSQSSSSTVLITGGTGSLGAHLVAAFALRSDVCTVICLNRQSNNTLPEARQQEAFTSRGINLPSVAQAKLKVLEIDGAKSDLSLPKETYAYLASNLTHIVHNAWPMSGTRALHGFEPQFAMLRNLIDLAAAAYHHQGKPVTFQLISSIGIVGNHPVDAFDTEVQETRVPLTSVLPLGYCEAKWVCERILDETLHRYPDHFRTMVVRPGQIAGNSTSGCWNPVEHLPFLIKSAQSLQVFPELHGRMQWVPVNEVAGTIVDLAMRGGEVSPVYHIDNPVGQAWEEMVPLLARELGIPEGEGRIIPFDDWVRKVRRSPLSMETDNPALRLIDFLEGNFRRMSCGGLILGTATARLHSATLAALGPISDEVATRYIRAWKATGFLT</sequence>
<dbReference type="Pfam" id="PF08242">
    <property type="entry name" value="Methyltransf_12"/>
    <property type="match status" value="1"/>
</dbReference>
<dbReference type="SMART" id="SM00825">
    <property type="entry name" value="PKS_KS"/>
    <property type="match status" value="1"/>
</dbReference>
<dbReference type="InterPro" id="IPR016035">
    <property type="entry name" value="Acyl_Trfase/lysoPLipase"/>
</dbReference>
<organism evidence="11 12">
    <name type="scientific">Viridothelium virens</name>
    <name type="common">Speckled blister lichen</name>
    <name type="synonym">Trypethelium virens</name>
    <dbReference type="NCBI Taxonomy" id="1048519"/>
    <lineage>
        <taxon>Eukaryota</taxon>
        <taxon>Fungi</taxon>
        <taxon>Dikarya</taxon>
        <taxon>Ascomycota</taxon>
        <taxon>Pezizomycotina</taxon>
        <taxon>Dothideomycetes</taxon>
        <taxon>Dothideomycetes incertae sedis</taxon>
        <taxon>Trypetheliales</taxon>
        <taxon>Trypetheliaceae</taxon>
        <taxon>Viridothelium</taxon>
    </lineage>
</organism>
<dbReference type="Pfam" id="PF00698">
    <property type="entry name" value="Acyl_transf_1"/>
    <property type="match status" value="1"/>
</dbReference>
<feature type="domain" description="PKS/mFAS DH" evidence="10">
    <location>
        <begin position="1200"/>
        <end position="1519"/>
    </location>
</feature>
<dbReference type="Gene3D" id="3.40.47.10">
    <property type="match status" value="1"/>
</dbReference>
<feature type="compositionally biased region" description="Polar residues" evidence="7">
    <location>
        <begin position="1674"/>
        <end position="1690"/>
    </location>
</feature>
<dbReference type="SUPFAM" id="SSF53901">
    <property type="entry name" value="Thiolase-like"/>
    <property type="match status" value="1"/>
</dbReference>
<dbReference type="InterPro" id="IPR006162">
    <property type="entry name" value="Ppantetheine_attach_site"/>
</dbReference>
<dbReference type="SUPFAM" id="SSF55048">
    <property type="entry name" value="Probable ACP-binding domain of malonyl-CoA ACP transacylase"/>
    <property type="match status" value="1"/>
</dbReference>
<dbReference type="InterPro" id="IPR013120">
    <property type="entry name" value="FAR_NAD-bd"/>
</dbReference>
<dbReference type="CDD" id="cd02440">
    <property type="entry name" value="AdoMet_MTases"/>
    <property type="match status" value="1"/>
</dbReference>
<evidence type="ECO:0000256" key="5">
    <source>
        <dbReference type="ARBA" id="ARBA00023315"/>
    </source>
</evidence>
<dbReference type="InterPro" id="IPR032088">
    <property type="entry name" value="SAT"/>
</dbReference>
<feature type="active site" description="Proton donor; for dehydratase activity" evidence="6">
    <location>
        <position position="1428"/>
    </location>
</feature>
<dbReference type="InterPro" id="IPR036736">
    <property type="entry name" value="ACP-like_sf"/>
</dbReference>
<protein>
    <submittedName>
        <fullName evidence="11">Ketoacyl-synt-domain-containing protein</fullName>
    </submittedName>
</protein>
<dbReference type="Gene3D" id="1.10.1200.10">
    <property type="entry name" value="ACP-like"/>
    <property type="match status" value="1"/>
</dbReference>
<evidence type="ECO:0000256" key="2">
    <source>
        <dbReference type="ARBA" id="ARBA00022553"/>
    </source>
</evidence>
<dbReference type="Pfam" id="PF00550">
    <property type="entry name" value="PP-binding"/>
    <property type="match status" value="1"/>
</dbReference>
<proteinExistence type="predicted"/>
<evidence type="ECO:0000259" key="9">
    <source>
        <dbReference type="PROSITE" id="PS52004"/>
    </source>
</evidence>
<feature type="domain" description="Carrier" evidence="8">
    <location>
        <begin position="1578"/>
        <end position="1652"/>
    </location>
</feature>
<dbReference type="SMART" id="SM00827">
    <property type="entry name" value="PKS_AT"/>
    <property type="match status" value="1"/>
</dbReference>
<dbReference type="Pfam" id="PF16073">
    <property type="entry name" value="SAT"/>
    <property type="match status" value="1"/>
</dbReference>
<feature type="domain" description="Ketosynthase family 3 (KS3)" evidence="9">
    <location>
        <begin position="295"/>
        <end position="723"/>
    </location>
</feature>
<dbReference type="InterPro" id="IPR020841">
    <property type="entry name" value="PKS_Beta-ketoAc_synthase_dom"/>
</dbReference>
<dbReference type="Pfam" id="PF14765">
    <property type="entry name" value="PS-DH"/>
    <property type="match status" value="1"/>
</dbReference>
<dbReference type="Gene3D" id="3.30.70.3290">
    <property type="match status" value="1"/>
</dbReference>
<name>A0A6A6HC73_VIRVR</name>
<evidence type="ECO:0000256" key="6">
    <source>
        <dbReference type="PROSITE-ProRule" id="PRU01363"/>
    </source>
</evidence>
<feature type="region of interest" description="C-terminal hotdog fold" evidence="6">
    <location>
        <begin position="1373"/>
        <end position="1519"/>
    </location>
</feature>
<feature type="region of interest" description="N-terminal hotdog fold" evidence="6">
    <location>
        <begin position="1200"/>
        <end position="1342"/>
    </location>
</feature>
<keyword evidence="2" id="KW-0597">Phosphoprotein</keyword>
<dbReference type="InterPro" id="IPR001227">
    <property type="entry name" value="Ac_transferase_dom_sf"/>
</dbReference>
<dbReference type="CDD" id="cd00833">
    <property type="entry name" value="PKS"/>
    <property type="match status" value="1"/>
</dbReference>
<feature type="compositionally biased region" description="Low complexity" evidence="7">
    <location>
        <begin position="275"/>
        <end position="291"/>
    </location>
</feature>
<evidence type="ECO:0000313" key="11">
    <source>
        <dbReference type="EMBL" id="KAF2235726.1"/>
    </source>
</evidence>
<dbReference type="InterPro" id="IPR013217">
    <property type="entry name" value="Methyltransf_12"/>
</dbReference>
<dbReference type="PROSITE" id="PS50075">
    <property type="entry name" value="CARRIER"/>
    <property type="match status" value="1"/>
</dbReference>
<dbReference type="InterPro" id="IPR049900">
    <property type="entry name" value="PKS_mFAS_DH"/>
</dbReference>
<dbReference type="InterPro" id="IPR016036">
    <property type="entry name" value="Malonyl_transacylase_ACP-bd"/>
</dbReference>
<dbReference type="InterPro" id="IPR049551">
    <property type="entry name" value="PKS_DH_C"/>
</dbReference>
<dbReference type="SUPFAM" id="SSF51735">
    <property type="entry name" value="NAD(P)-binding Rossmann-fold domains"/>
    <property type="match status" value="1"/>
</dbReference>
<keyword evidence="3" id="KW-0808">Transferase</keyword>
<feature type="active site" description="Proton acceptor; for dehydratase activity" evidence="6">
    <location>
        <position position="1239"/>
    </location>
</feature>
<dbReference type="GO" id="GO:0044550">
    <property type="term" value="P:secondary metabolite biosynthetic process"/>
    <property type="evidence" value="ECO:0007669"/>
    <property type="project" value="TreeGrafter"/>
</dbReference>
<reference evidence="11" key="1">
    <citation type="journal article" date="2020" name="Stud. Mycol.">
        <title>101 Dothideomycetes genomes: a test case for predicting lifestyles and emergence of pathogens.</title>
        <authorList>
            <person name="Haridas S."/>
            <person name="Albert R."/>
            <person name="Binder M."/>
            <person name="Bloem J."/>
            <person name="Labutti K."/>
            <person name="Salamov A."/>
            <person name="Andreopoulos B."/>
            <person name="Baker S."/>
            <person name="Barry K."/>
            <person name="Bills G."/>
            <person name="Bluhm B."/>
            <person name="Cannon C."/>
            <person name="Castanera R."/>
            <person name="Culley D."/>
            <person name="Daum C."/>
            <person name="Ezra D."/>
            <person name="Gonzalez J."/>
            <person name="Henrissat B."/>
            <person name="Kuo A."/>
            <person name="Liang C."/>
            <person name="Lipzen A."/>
            <person name="Lutzoni F."/>
            <person name="Magnuson J."/>
            <person name="Mondo S."/>
            <person name="Nolan M."/>
            <person name="Ohm R."/>
            <person name="Pangilinan J."/>
            <person name="Park H.-J."/>
            <person name="Ramirez L."/>
            <person name="Alfaro M."/>
            <person name="Sun H."/>
            <person name="Tritt A."/>
            <person name="Yoshinaga Y."/>
            <person name="Zwiers L.-H."/>
            <person name="Turgeon B."/>
            <person name="Goodwin S."/>
            <person name="Spatafora J."/>
            <person name="Crous P."/>
            <person name="Grigoriev I."/>
        </authorList>
    </citation>
    <scope>NUCLEOTIDE SEQUENCE</scope>
    <source>
        <strain evidence="11">Tuck. ex Michener</strain>
    </source>
</reference>
<dbReference type="InterPro" id="IPR029063">
    <property type="entry name" value="SAM-dependent_MTases_sf"/>
</dbReference>
<dbReference type="OrthoDB" id="429813at2759"/>
<dbReference type="InterPro" id="IPR042104">
    <property type="entry name" value="PKS_dehydratase_sf"/>
</dbReference>
<dbReference type="InterPro" id="IPR036291">
    <property type="entry name" value="NAD(P)-bd_dom_sf"/>
</dbReference>
<dbReference type="InterPro" id="IPR014043">
    <property type="entry name" value="Acyl_transferase_dom"/>
</dbReference>
<dbReference type="Gene3D" id="3.10.129.110">
    <property type="entry name" value="Polyketide synthase dehydratase"/>
    <property type="match status" value="1"/>
</dbReference>
<dbReference type="GO" id="GO:0031177">
    <property type="term" value="F:phosphopantetheine binding"/>
    <property type="evidence" value="ECO:0007669"/>
    <property type="project" value="InterPro"/>
</dbReference>
<dbReference type="Pfam" id="PF00109">
    <property type="entry name" value="ketoacyl-synt"/>
    <property type="match status" value="1"/>
</dbReference>
<feature type="region of interest" description="Disordered" evidence="7">
    <location>
        <begin position="330"/>
        <end position="351"/>
    </location>
</feature>
<dbReference type="PROSITE" id="PS52019">
    <property type="entry name" value="PKS_MFAS_DH"/>
    <property type="match status" value="1"/>
</dbReference>
<dbReference type="InterPro" id="IPR020806">
    <property type="entry name" value="PKS_PP-bd"/>
</dbReference>
<evidence type="ECO:0000313" key="12">
    <source>
        <dbReference type="Proteomes" id="UP000800092"/>
    </source>
</evidence>
<dbReference type="InterPro" id="IPR050091">
    <property type="entry name" value="PKS_NRPS_Biosynth_Enz"/>
</dbReference>
<feature type="region of interest" description="Disordered" evidence="7">
    <location>
        <begin position="272"/>
        <end position="291"/>
    </location>
</feature>
<gene>
    <name evidence="11" type="ORF">EV356DRAFT_575540</name>
</gene>
<keyword evidence="5" id="KW-0012">Acyltransferase</keyword>
<evidence type="ECO:0000259" key="8">
    <source>
        <dbReference type="PROSITE" id="PS50075"/>
    </source>
</evidence>
<dbReference type="PANTHER" id="PTHR43775:SF14">
    <property type="entry name" value="ITERATIVE POLYKETIDE SYNTHASE AFOE-RELATED"/>
    <property type="match status" value="1"/>
</dbReference>
<dbReference type="Gene3D" id="3.40.50.720">
    <property type="entry name" value="NAD(P)-binding Rossmann-like Domain"/>
    <property type="match status" value="1"/>
</dbReference>
<dbReference type="GO" id="GO:0006633">
    <property type="term" value="P:fatty acid biosynthetic process"/>
    <property type="evidence" value="ECO:0007669"/>
    <property type="project" value="TreeGrafter"/>
</dbReference>
<dbReference type="Gene3D" id="3.40.366.10">
    <property type="entry name" value="Malonyl-Coenzyme A Acyl Carrier Protein, domain 2"/>
    <property type="match status" value="2"/>
</dbReference>
<dbReference type="PROSITE" id="PS00012">
    <property type="entry name" value="PHOSPHOPANTETHEINE"/>
    <property type="match status" value="1"/>
</dbReference>
<dbReference type="SUPFAM" id="SSF53335">
    <property type="entry name" value="S-adenosyl-L-methionine-dependent methyltransferases"/>
    <property type="match status" value="1"/>
</dbReference>
<keyword evidence="1" id="KW-0596">Phosphopantetheine</keyword>
<dbReference type="InterPro" id="IPR009081">
    <property type="entry name" value="PP-bd_ACP"/>
</dbReference>
<evidence type="ECO:0000259" key="10">
    <source>
        <dbReference type="PROSITE" id="PS52019"/>
    </source>
</evidence>
<dbReference type="SMART" id="SM00823">
    <property type="entry name" value="PKS_PP"/>
    <property type="match status" value="1"/>
</dbReference>
<keyword evidence="12" id="KW-1185">Reference proteome</keyword>
<dbReference type="Pfam" id="PF02801">
    <property type="entry name" value="Ketoacyl-synt_C"/>
    <property type="match status" value="1"/>
</dbReference>
<dbReference type="SUPFAM" id="SSF52151">
    <property type="entry name" value="FabD/lysophospholipase-like"/>
    <property type="match status" value="1"/>
</dbReference>
<dbReference type="InterPro" id="IPR014030">
    <property type="entry name" value="Ketoacyl_synth_N"/>
</dbReference>
<dbReference type="InterPro" id="IPR016039">
    <property type="entry name" value="Thiolase-like"/>
</dbReference>
<dbReference type="PANTHER" id="PTHR43775">
    <property type="entry name" value="FATTY ACID SYNTHASE"/>
    <property type="match status" value="1"/>
</dbReference>
<dbReference type="GO" id="GO:0004312">
    <property type="term" value="F:fatty acid synthase activity"/>
    <property type="evidence" value="ECO:0007669"/>
    <property type="project" value="TreeGrafter"/>
</dbReference>
<feature type="region of interest" description="Disordered" evidence="7">
    <location>
        <begin position="1658"/>
        <end position="1699"/>
    </location>
</feature>
<dbReference type="InterPro" id="IPR014031">
    <property type="entry name" value="Ketoacyl_synth_C"/>
</dbReference>
<evidence type="ECO:0000256" key="7">
    <source>
        <dbReference type="SAM" id="MobiDB-lite"/>
    </source>
</evidence>
<dbReference type="Proteomes" id="UP000800092">
    <property type="component" value="Unassembled WGS sequence"/>
</dbReference>